<gene>
    <name evidence="3" type="ORF">UFOVP1231_8</name>
    <name evidence="1" type="ORF">UFOVP283_17</name>
    <name evidence="2" type="ORF">UFOVP957_31</name>
</gene>
<reference evidence="3" key="1">
    <citation type="submission" date="2020-05" db="EMBL/GenBank/DDBJ databases">
        <authorList>
            <person name="Chiriac C."/>
            <person name="Salcher M."/>
            <person name="Ghai R."/>
            <person name="Kavagutti S V."/>
        </authorList>
    </citation>
    <scope>NUCLEOTIDE SEQUENCE</scope>
</reference>
<dbReference type="EMBL" id="LR797182">
    <property type="protein sequence ID" value="CAB4192165.1"/>
    <property type="molecule type" value="Genomic_DNA"/>
</dbReference>
<accession>A0A6J5RIM1</accession>
<protein>
    <submittedName>
        <fullName evidence="3">Uncharacterized protein</fullName>
    </submittedName>
</protein>
<evidence type="ECO:0000313" key="3">
    <source>
        <dbReference type="EMBL" id="CAB4192165.1"/>
    </source>
</evidence>
<evidence type="ECO:0000313" key="1">
    <source>
        <dbReference type="EMBL" id="CAB4134800.1"/>
    </source>
</evidence>
<organism evidence="3">
    <name type="scientific">uncultured Caudovirales phage</name>
    <dbReference type="NCBI Taxonomy" id="2100421"/>
    <lineage>
        <taxon>Viruses</taxon>
        <taxon>Duplodnaviria</taxon>
        <taxon>Heunggongvirae</taxon>
        <taxon>Uroviricota</taxon>
        <taxon>Caudoviricetes</taxon>
        <taxon>Peduoviridae</taxon>
        <taxon>Maltschvirus</taxon>
        <taxon>Maltschvirus maltsch</taxon>
    </lineage>
</organism>
<proteinExistence type="predicted"/>
<dbReference type="EMBL" id="LR796918">
    <property type="protein sequence ID" value="CAB4174262.1"/>
    <property type="molecule type" value="Genomic_DNA"/>
</dbReference>
<name>A0A6J5RIM1_9CAUD</name>
<dbReference type="EMBL" id="LR796292">
    <property type="protein sequence ID" value="CAB4134800.1"/>
    <property type="molecule type" value="Genomic_DNA"/>
</dbReference>
<sequence length="52" mass="5884">MQTNQVRAAAERIAGEPSVGVIREFIDALCIELDREQRTETVDGAREQQIIR</sequence>
<evidence type="ECO:0000313" key="2">
    <source>
        <dbReference type="EMBL" id="CAB4174262.1"/>
    </source>
</evidence>